<protein>
    <submittedName>
        <fullName evidence="11">GDSL esterase/lipase</fullName>
    </submittedName>
</protein>
<dbReference type="GO" id="GO:0005669">
    <property type="term" value="C:transcription factor TFIID complex"/>
    <property type="evidence" value="ECO:0007669"/>
    <property type="project" value="InterPro"/>
</dbReference>
<gene>
    <name evidence="11" type="ORF">SDJN03_04968</name>
</gene>
<dbReference type="InterPro" id="IPR003228">
    <property type="entry name" value="TFIID_TAF12_dom"/>
</dbReference>
<name>A0AAV6NXD5_9ROSI</name>
<keyword evidence="5" id="KW-0805">Transcription regulation</keyword>
<dbReference type="Pfam" id="PF00657">
    <property type="entry name" value="Lipase_GDSL"/>
    <property type="match status" value="1"/>
</dbReference>
<dbReference type="CDD" id="cd01837">
    <property type="entry name" value="SGNH_plant_lipase_like"/>
    <property type="match status" value="1"/>
</dbReference>
<dbReference type="EMBL" id="JAGKQH010000003">
    <property type="protein sequence ID" value="KAG6604359.1"/>
    <property type="molecule type" value="Genomic_DNA"/>
</dbReference>
<comment type="caution">
    <text evidence="11">The sequence shown here is derived from an EMBL/GenBank/DDBJ whole genome shotgun (WGS) entry which is preliminary data.</text>
</comment>
<keyword evidence="12" id="KW-1185">Reference proteome</keyword>
<evidence type="ECO:0000256" key="9">
    <source>
        <dbReference type="SAM" id="MobiDB-lite"/>
    </source>
</evidence>
<dbReference type="Proteomes" id="UP000685013">
    <property type="component" value="Chromosome 3"/>
</dbReference>
<dbReference type="CDD" id="cd07981">
    <property type="entry name" value="HFD_TAF12"/>
    <property type="match status" value="1"/>
</dbReference>
<feature type="compositionally biased region" description="Low complexity" evidence="9">
    <location>
        <begin position="1"/>
        <end position="16"/>
    </location>
</feature>
<keyword evidence="8" id="KW-0539">Nucleus</keyword>
<dbReference type="PANTHER" id="PTHR46020">
    <property type="entry name" value="OSJNBB0059K02.9 PROTEIN"/>
    <property type="match status" value="1"/>
</dbReference>
<feature type="compositionally biased region" description="Polar residues" evidence="9">
    <location>
        <begin position="244"/>
        <end position="260"/>
    </location>
</feature>
<feature type="compositionally biased region" description="Low complexity" evidence="9">
    <location>
        <begin position="94"/>
        <end position="124"/>
    </location>
</feature>
<feature type="compositionally biased region" description="Polar residues" evidence="9">
    <location>
        <begin position="81"/>
        <end position="93"/>
    </location>
</feature>
<accession>A0AAV6NXD5</accession>
<feature type="compositionally biased region" description="Low complexity" evidence="9">
    <location>
        <begin position="230"/>
        <end position="243"/>
    </location>
</feature>
<proteinExistence type="inferred from homology"/>
<keyword evidence="7" id="KW-0804">Transcription</keyword>
<evidence type="ECO:0000259" key="10">
    <source>
        <dbReference type="Pfam" id="PF03847"/>
    </source>
</evidence>
<evidence type="ECO:0000256" key="8">
    <source>
        <dbReference type="ARBA" id="ARBA00023242"/>
    </source>
</evidence>
<feature type="compositionally biased region" description="Low complexity" evidence="9">
    <location>
        <begin position="293"/>
        <end position="324"/>
    </location>
</feature>
<feature type="compositionally biased region" description="Low complexity" evidence="9">
    <location>
        <begin position="355"/>
        <end position="366"/>
    </location>
</feature>
<evidence type="ECO:0000313" key="11">
    <source>
        <dbReference type="EMBL" id="KAG6604359.1"/>
    </source>
</evidence>
<feature type="region of interest" description="Disordered" evidence="9">
    <location>
        <begin position="1"/>
        <end position="377"/>
    </location>
</feature>
<dbReference type="InterPro" id="IPR001087">
    <property type="entry name" value="GDSL"/>
</dbReference>
<reference evidence="11 12" key="1">
    <citation type="journal article" date="2021" name="Hortic Res">
        <title>The domestication of Cucurbita argyrosperma as revealed by the genome of its wild relative.</title>
        <authorList>
            <person name="Barrera-Redondo J."/>
            <person name="Sanchez-de la Vega G."/>
            <person name="Aguirre-Liguori J.A."/>
            <person name="Castellanos-Morales G."/>
            <person name="Gutierrez-Guerrero Y.T."/>
            <person name="Aguirre-Dugua X."/>
            <person name="Aguirre-Planter E."/>
            <person name="Tenaillon M.I."/>
            <person name="Lira-Saade R."/>
            <person name="Eguiarte L.E."/>
        </authorList>
    </citation>
    <scope>NUCLEOTIDE SEQUENCE [LARGE SCALE GENOMIC DNA]</scope>
    <source>
        <strain evidence="11">JBR-2021</strain>
    </source>
</reference>
<evidence type="ECO:0000256" key="2">
    <source>
        <dbReference type="ARBA" id="ARBA00007530"/>
    </source>
</evidence>
<evidence type="ECO:0000256" key="4">
    <source>
        <dbReference type="ARBA" id="ARBA00022963"/>
    </source>
</evidence>
<evidence type="ECO:0000256" key="5">
    <source>
        <dbReference type="ARBA" id="ARBA00023015"/>
    </source>
</evidence>
<feature type="compositionally biased region" description="Polar residues" evidence="9">
    <location>
        <begin position="203"/>
        <end position="222"/>
    </location>
</feature>
<feature type="compositionally biased region" description="Polar residues" evidence="9">
    <location>
        <begin position="325"/>
        <end position="339"/>
    </location>
</feature>
<evidence type="ECO:0000256" key="7">
    <source>
        <dbReference type="ARBA" id="ARBA00023163"/>
    </source>
</evidence>
<dbReference type="GO" id="GO:0016788">
    <property type="term" value="F:hydrolase activity, acting on ester bonds"/>
    <property type="evidence" value="ECO:0007669"/>
    <property type="project" value="InterPro"/>
</dbReference>
<feature type="domain" description="Transcription initiation factor TFIID subunit 12" evidence="10">
    <location>
        <begin position="382"/>
        <end position="444"/>
    </location>
</feature>
<keyword evidence="6" id="KW-0443">Lipid metabolism</keyword>
<evidence type="ECO:0000313" key="12">
    <source>
        <dbReference type="Proteomes" id="UP000685013"/>
    </source>
</evidence>
<organism evidence="11 12">
    <name type="scientific">Cucurbita argyrosperma subsp. sororia</name>
    <dbReference type="NCBI Taxonomy" id="37648"/>
    <lineage>
        <taxon>Eukaryota</taxon>
        <taxon>Viridiplantae</taxon>
        <taxon>Streptophyta</taxon>
        <taxon>Embryophyta</taxon>
        <taxon>Tracheophyta</taxon>
        <taxon>Spermatophyta</taxon>
        <taxon>Magnoliopsida</taxon>
        <taxon>eudicotyledons</taxon>
        <taxon>Gunneridae</taxon>
        <taxon>Pentapetalae</taxon>
        <taxon>rosids</taxon>
        <taxon>fabids</taxon>
        <taxon>Cucurbitales</taxon>
        <taxon>Cucurbitaceae</taxon>
        <taxon>Cucurbiteae</taxon>
        <taxon>Cucurbita</taxon>
    </lineage>
</organism>
<dbReference type="PANTHER" id="PTHR46020:SF32">
    <property type="entry name" value="GDSL ESTERASE_LIPASE"/>
    <property type="match status" value="1"/>
</dbReference>
<evidence type="ECO:0000256" key="3">
    <source>
        <dbReference type="ARBA" id="ARBA00022801"/>
    </source>
</evidence>
<dbReference type="InterPro" id="IPR035669">
    <property type="entry name" value="SGNH_plant_lipase-like"/>
</dbReference>
<keyword evidence="4" id="KW-0442">Lipid degradation</keyword>
<dbReference type="AlphaFoldDB" id="A0AAV6NXD5"/>
<comment type="similarity">
    <text evidence="2">Belongs to the TAF12 family.</text>
</comment>
<dbReference type="Pfam" id="PF03847">
    <property type="entry name" value="TFIID_20kDa"/>
    <property type="match status" value="1"/>
</dbReference>
<evidence type="ECO:0000256" key="1">
    <source>
        <dbReference type="ARBA" id="ARBA00004123"/>
    </source>
</evidence>
<dbReference type="GO" id="GO:0006352">
    <property type="term" value="P:DNA-templated transcription initiation"/>
    <property type="evidence" value="ECO:0007669"/>
    <property type="project" value="InterPro"/>
</dbReference>
<feature type="compositionally biased region" description="Low complexity" evidence="9">
    <location>
        <begin position="23"/>
        <end position="80"/>
    </location>
</feature>
<dbReference type="GO" id="GO:0016042">
    <property type="term" value="P:lipid catabolic process"/>
    <property type="evidence" value="ECO:0007669"/>
    <property type="project" value="UniProtKB-KW"/>
</dbReference>
<keyword evidence="3" id="KW-0378">Hydrolase</keyword>
<comment type="subcellular location">
    <subcellularLocation>
        <location evidence="1">Nucleus</location>
    </subcellularLocation>
</comment>
<feature type="non-terminal residue" evidence="11">
    <location>
        <position position="1"/>
    </location>
</feature>
<feature type="compositionally biased region" description="Polar residues" evidence="9">
    <location>
        <begin position="269"/>
        <end position="291"/>
    </location>
</feature>
<dbReference type="FunFam" id="1.10.20.10:FF:000011">
    <property type="entry name" value="Transcription initiation factor TFIID subunit 12"/>
    <property type="match status" value="1"/>
</dbReference>
<evidence type="ECO:0000256" key="6">
    <source>
        <dbReference type="ARBA" id="ARBA00023098"/>
    </source>
</evidence>
<feature type="compositionally biased region" description="Polar residues" evidence="9">
    <location>
        <begin position="167"/>
        <end position="176"/>
    </location>
</feature>
<sequence length="883" mass="95828">MDSSSQSPSEPPAASSPHPPPATTVSSATTSVAAPPQSSPNANPNINPSSFQNQNPNSKASTPLPNQPSQQQQSLPTSQQVTRPSTALSGTWQPPSHFSHFSSPSPSASSGVPSPRPVAASSPAQRGGISIGVPAHQPTPSPQPASFSASYGQHFGGLGRGGVSMSEPASNATPSQVRPPMQGMQGLGMLGSSGSSSHMPQRPVQSSLRMPSTPNSTAQNFQGHGLLRVPSASSPSSSLPNTSQGMQPSNQPWLPSTSQGKPPLPTPSYRPQANSPALQQRSHIPQQQNHPLTPASQQQQISSTPQQQPAQSHQQQEHFAQQFQPSRSSQGLPHQQQAARAQGPANLKASPLAPSQTSNTQTMSQSRAVSAETEEPCSRILSKRSIGELVNQIDPSERLDPEVEDLLVDLAEEFVESITTFGCSLAKHRKSTTLEAKDILLHLVTKLRYSENRLQMILIESVLQQSKSLLWQVRWQVPGVLPDRPLEIPKAVWQKHLQFSMLTKSTSYVNLYEVYTDGTGIDKESVMIFDNERLKIENCAPLHVCKGRVSAGGVYNHHHHQQRHRLRPTKLFVFGDSYVDTGNILIPLSSAQQFPYGITFPGKPSGRFSDGRVLTDFAARYVGLKSPIPFTVQNRVGLRRVKETGVNFAFGGTGVFDTSFPFPNMTTQIDFFQQLQHGESLSTKTDNQFSAALVSVSGNDYSLDIITNGPKQGLKPFINTVVNQIIVDLKRIGELGVKKIAVTGLGPLGCLPAFTAPSSFKKCNETINSFVKFHNFLLKKAVKKLNQETKHSSKVFVLDMYGAFMSIIEGEKRYNNGVFKTPLKPCCFGVKSGFDCGSVDGEGKKMFVLCKDPKKAFYWDAVHPTQQGWAAAFSALKAFRNHF</sequence>